<evidence type="ECO:0000259" key="4">
    <source>
        <dbReference type="PROSITE" id="PS51720"/>
    </source>
</evidence>
<dbReference type="InterPro" id="IPR045058">
    <property type="entry name" value="GIMA/IAN/Toc"/>
</dbReference>
<protein>
    <recommendedName>
        <fullName evidence="4">AIG1-type G domain-containing protein</fullName>
    </recommendedName>
</protein>
<accession>A0A9D3PXR5</accession>
<sequence length="174" mass="19519">MRDRRVVITGSPGSGKTATGNTIFGRRVFTFSIIPNNVAMSCGSTNEEFGDPRWFLVVDTPSPLTPAHRDQCMTLCAPGPHAFLLTLRAGRFTAEDKAEIQRLELLFGEEMYNYTIVLFTHSDSIEANGKTLQDHIENANPDLKNLLEKCGQRYHTFDSRNHSDRKQGHCSELC</sequence>
<proteinExistence type="inferred from homology"/>
<dbReference type="InterPro" id="IPR027417">
    <property type="entry name" value="P-loop_NTPase"/>
</dbReference>
<reference evidence="5" key="1">
    <citation type="submission" date="2021-01" db="EMBL/GenBank/DDBJ databases">
        <authorList>
            <person name="Zahm M."/>
            <person name="Roques C."/>
            <person name="Cabau C."/>
            <person name="Klopp C."/>
            <person name="Donnadieu C."/>
            <person name="Jouanno E."/>
            <person name="Lampietro C."/>
            <person name="Louis A."/>
            <person name="Herpin A."/>
            <person name="Echchiki A."/>
            <person name="Berthelot C."/>
            <person name="Parey E."/>
            <person name="Roest-Crollius H."/>
            <person name="Braasch I."/>
            <person name="Postlethwait J."/>
            <person name="Bobe J."/>
            <person name="Montfort J."/>
            <person name="Bouchez O."/>
            <person name="Begum T."/>
            <person name="Mejri S."/>
            <person name="Adams A."/>
            <person name="Chen W.-J."/>
            <person name="Guiguen Y."/>
        </authorList>
    </citation>
    <scope>NUCLEOTIDE SEQUENCE</scope>
    <source>
        <strain evidence="5">YG-15Mar2019-1</strain>
        <tissue evidence="5">Brain</tissue>
    </source>
</reference>
<dbReference type="EMBL" id="JAFDVH010000009">
    <property type="protein sequence ID" value="KAG7470659.1"/>
    <property type="molecule type" value="Genomic_DNA"/>
</dbReference>
<feature type="domain" description="AIG1-type G" evidence="4">
    <location>
        <begin position="1"/>
        <end position="174"/>
    </location>
</feature>
<keyword evidence="2" id="KW-0547">Nucleotide-binding</keyword>
<dbReference type="PANTHER" id="PTHR10903">
    <property type="entry name" value="GTPASE, IMAP FAMILY MEMBER-RELATED"/>
    <property type="match status" value="1"/>
</dbReference>
<keyword evidence="6" id="KW-1185">Reference proteome</keyword>
<evidence type="ECO:0000313" key="5">
    <source>
        <dbReference type="EMBL" id="KAG7470659.1"/>
    </source>
</evidence>
<dbReference type="SUPFAM" id="SSF52540">
    <property type="entry name" value="P-loop containing nucleoside triphosphate hydrolases"/>
    <property type="match status" value="1"/>
</dbReference>
<organism evidence="5 6">
    <name type="scientific">Megalops atlanticus</name>
    <name type="common">Tarpon</name>
    <name type="synonym">Clupea gigantea</name>
    <dbReference type="NCBI Taxonomy" id="7932"/>
    <lineage>
        <taxon>Eukaryota</taxon>
        <taxon>Metazoa</taxon>
        <taxon>Chordata</taxon>
        <taxon>Craniata</taxon>
        <taxon>Vertebrata</taxon>
        <taxon>Euteleostomi</taxon>
        <taxon>Actinopterygii</taxon>
        <taxon>Neopterygii</taxon>
        <taxon>Teleostei</taxon>
        <taxon>Elopiformes</taxon>
        <taxon>Megalopidae</taxon>
        <taxon>Megalops</taxon>
    </lineage>
</organism>
<evidence type="ECO:0000256" key="2">
    <source>
        <dbReference type="ARBA" id="ARBA00022741"/>
    </source>
</evidence>
<evidence type="ECO:0000256" key="1">
    <source>
        <dbReference type="ARBA" id="ARBA00008535"/>
    </source>
</evidence>
<dbReference type="PROSITE" id="PS51720">
    <property type="entry name" value="G_AIG1"/>
    <property type="match status" value="1"/>
</dbReference>
<dbReference type="PANTHER" id="PTHR10903:SF62">
    <property type="entry name" value="GTPASE IMAP FAMILY MEMBER 4-LIKE-RELATED"/>
    <property type="match status" value="1"/>
</dbReference>
<evidence type="ECO:0000313" key="6">
    <source>
        <dbReference type="Proteomes" id="UP001046870"/>
    </source>
</evidence>
<dbReference type="Gene3D" id="3.40.50.300">
    <property type="entry name" value="P-loop containing nucleotide triphosphate hydrolases"/>
    <property type="match status" value="1"/>
</dbReference>
<dbReference type="Proteomes" id="UP001046870">
    <property type="component" value="Chromosome 9"/>
</dbReference>
<dbReference type="GO" id="GO:0005525">
    <property type="term" value="F:GTP binding"/>
    <property type="evidence" value="ECO:0007669"/>
    <property type="project" value="UniProtKB-KW"/>
</dbReference>
<gene>
    <name evidence="5" type="ORF">MATL_G00116060</name>
</gene>
<dbReference type="Pfam" id="PF04548">
    <property type="entry name" value="AIG1"/>
    <property type="match status" value="1"/>
</dbReference>
<dbReference type="OrthoDB" id="8955237at2759"/>
<name>A0A9D3PXR5_MEGAT</name>
<dbReference type="InterPro" id="IPR006703">
    <property type="entry name" value="G_AIG1"/>
</dbReference>
<dbReference type="AlphaFoldDB" id="A0A9D3PXR5"/>
<keyword evidence="3" id="KW-0342">GTP-binding</keyword>
<comment type="caution">
    <text evidence="5">The sequence shown here is derived from an EMBL/GenBank/DDBJ whole genome shotgun (WGS) entry which is preliminary data.</text>
</comment>
<comment type="similarity">
    <text evidence="1">Belongs to the TRAFAC class TrmE-Era-EngA-EngB-Septin-like GTPase superfamily. AIG1/Toc34/Toc159-like paraseptin GTPase family. IAN subfamily.</text>
</comment>
<evidence type="ECO:0000256" key="3">
    <source>
        <dbReference type="ARBA" id="ARBA00023134"/>
    </source>
</evidence>